<gene>
    <name evidence="1" type="ORF">GCM10009665_75990</name>
</gene>
<keyword evidence="2" id="KW-1185">Reference proteome</keyword>
<organism evidence="1 2">
    <name type="scientific">Kitasatospora nipponensis</name>
    <dbReference type="NCBI Taxonomy" id="258049"/>
    <lineage>
        <taxon>Bacteria</taxon>
        <taxon>Bacillati</taxon>
        <taxon>Actinomycetota</taxon>
        <taxon>Actinomycetes</taxon>
        <taxon>Kitasatosporales</taxon>
        <taxon>Streptomycetaceae</taxon>
        <taxon>Kitasatospora</taxon>
    </lineage>
</organism>
<accession>A0ABN1T7M2</accession>
<dbReference type="RefSeq" id="WP_344446851.1">
    <property type="nucleotide sequence ID" value="NZ_BAAALF010000308.1"/>
</dbReference>
<dbReference type="Proteomes" id="UP001500037">
    <property type="component" value="Unassembled WGS sequence"/>
</dbReference>
<sequence>MTDFVISLPGTLRRDLTELGRSRLLGALRGTDPRRVGSDPQDLEVLTEHEGESTFTVRVEVAADDSAEAEREAVLLGLRALKAAGFDEQTVLLGQPVVTAIDIARDGAVERVGDPASSRDLA</sequence>
<proteinExistence type="predicted"/>
<evidence type="ECO:0000313" key="2">
    <source>
        <dbReference type="Proteomes" id="UP001500037"/>
    </source>
</evidence>
<evidence type="ECO:0000313" key="1">
    <source>
        <dbReference type="EMBL" id="GAA1069096.1"/>
    </source>
</evidence>
<name>A0ABN1T7M2_9ACTN</name>
<reference evidence="1 2" key="1">
    <citation type="journal article" date="2019" name="Int. J. Syst. Evol. Microbiol.">
        <title>The Global Catalogue of Microorganisms (GCM) 10K type strain sequencing project: providing services to taxonomists for standard genome sequencing and annotation.</title>
        <authorList>
            <consortium name="The Broad Institute Genomics Platform"/>
            <consortium name="The Broad Institute Genome Sequencing Center for Infectious Disease"/>
            <person name="Wu L."/>
            <person name="Ma J."/>
        </authorList>
    </citation>
    <scope>NUCLEOTIDE SEQUENCE [LARGE SCALE GENOMIC DNA]</scope>
    <source>
        <strain evidence="1 2">JCM 13004</strain>
    </source>
</reference>
<comment type="caution">
    <text evidence="1">The sequence shown here is derived from an EMBL/GenBank/DDBJ whole genome shotgun (WGS) entry which is preliminary data.</text>
</comment>
<protein>
    <submittedName>
        <fullName evidence="1">Uncharacterized protein</fullName>
    </submittedName>
</protein>
<dbReference type="EMBL" id="BAAALF010000308">
    <property type="protein sequence ID" value="GAA1069096.1"/>
    <property type="molecule type" value="Genomic_DNA"/>
</dbReference>